<dbReference type="Pfam" id="PF13439">
    <property type="entry name" value="Glyco_transf_4"/>
    <property type="match status" value="1"/>
</dbReference>
<dbReference type="AlphaFoldDB" id="A0A0G0PMV2"/>
<evidence type="ECO:0000313" key="3">
    <source>
        <dbReference type="Proteomes" id="UP000034793"/>
    </source>
</evidence>
<gene>
    <name evidence="2" type="ORF">UT61_C0034G0001</name>
</gene>
<dbReference type="PANTHER" id="PTHR45947:SF3">
    <property type="entry name" value="SULFOQUINOVOSYL TRANSFERASE SQD2"/>
    <property type="match status" value="1"/>
</dbReference>
<keyword evidence="2" id="KW-0808">Transferase</keyword>
<feature type="non-terminal residue" evidence="2">
    <location>
        <position position="209"/>
    </location>
</feature>
<evidence type="ECO:0000313" key="2">
    <source>
        <dbReference type="EMBL" id="KKR29238.1"/>
    </source>
</evidence>
<dbReference type="InterPro" id="IPR050194">
    <property type="entry name" value="Glycosyltransferase_grp1"/>
</dbReference>
<evidence type="ECO:0000259" key="1">
    <source>
        <dbReference type="Pfam" id="PF13439"/>
    </source>
</evidence>
<feature type="domain" description="Glycosyltransferase subfamily 4-like N-terminal" evidence="1">
    <location>
        <begin position="16"/>
        <end position="187"/>
    </location>
</feature>
<dbReference type="GO" id="GO:0016757">
    <property type="term" value="F:glycosyltransferase activity"/>
    <property type="evidence" value="ECO:0007669"/>
    <property type="project" value="TreeGrafter"/>
</dbReference>
<reference evidence="2 3" key="1">
    <citation type="journal article" date="2015" name="Nature">
        <title>rRNA introns, odd ribosomes, and small enigmatic genomes across a large radiation of phyla.</title>
        <authorList>
            <person name="Brown C.T."/>
            <person name="Hug L.A."/>
            <person name="Thomas B.C."/>
            <person name="Sharon I."/>
            <person name="Castelle C.J."/>
            <person name="Singh A."/>
            <person name="Wilkins M.J."/>
            <person name="Williams K.H."/>
            <person name="Banfield J.F."/>
        </authorList>
    </citation>
    <scope>NUCLEOTIDE SEQUENCE [LARGE SCALE GENOMIC DNA]</scope>
</reference>
<dbReference type="Gene3D" id="3.40.50.2000">
    <property type="entry name" value="Glycogen Phosphorylase B"/>
    <property type="match status" value="1"/>
</dbReference>
<sequence length="209" mass="24156">MNIVIVSAYNIGNESGTAKVSERLSQSLSKEHQVLYICLGSKYQLQKVNKNLNYLKLPAVEVGGVHIPIITPKIKDKVFEQLTLFTPDVIHVQNIVFSGLISLFWAKENNVPFVVTFHYLPTEGLRYIFPKLKKDKVISTIDYIINTRYLEKYLKHVDLVIALNQKVHDSVRKIDKKIKIVNISNGLYLENFYRLKVHPPKKDVEFLYL</sequence>
<dbReference type="PANTHER" id="PTHR45947">
    <property type="entry name" value="SULFOQUINOVOSYL TRANSFERASE SQD2"/>
    <property type="match status" value="1"/>
</dbReference>
<dbReference type="EMBL" id="LBXL01000034">
    <property type="protein sequence ID" value="KKR29238.1"/>
    <property type="molecule type" value="Genomic_DNA"/>
</dbReference>
<dbReference type="Proteomes" id="UP000034793">
    <property type="component" value="Unassembled WGS sequence"/>
</dbReference>
<organism evidence="2 3">
    <name type="scientific">Candidatus Woesebacteria bacterium GW2011_GWA1_39_8</name>
    <dbReference type="NCBI Taxonomy" id="1618552"/>
    <lineage>
        <taxon>Bacteria</taxon>
        <taxon>Candidatus Woeseibacteriota</taxon>
    </lineage>
</organism>
<proteinExistence type="predicted"/>
<dbReference type="InterPro" id="IPR028098">
    <property type="entry name" value="Glyco_trans_4-like_N"/>
</dbReference>
<accession>A0A0G0PMV2</accession>
<protein>
    <submittedName>
        <fullName evidence="2">Glycosyltransferase</fullName>
    </submittedName>
</protein>
<dbReference type="SUPFAM" id="SSF53756">
    <property type="entry name" value="UDP-Glycosyltransferase/glycogen phosphorylase"/>
    <property type="match status" value="1"/>
</dbReference>
<name>A0A0G0PMV2_9BACT</name>
<comment type="caution">
    <text evidence="2">The sequence shown here is derived from an EMBL/GenBank/DDBJ whole genome shotgun (WGS) entry which is preliminary data.</text>
</comment>